<organism evidence="1 2">
    <name type="scientific">Scortum barcoo</name>
    <name type="common">barcoo grunter</name>
    <dbReference type="NCBI Taxonomy" id="214431"/>
    <lineage>
        <taxon>Eukaryota</taxon>
        <taxon>Metazoa</taxon>
        <taxon>Chordata</taxon>
        <taxon>Craniata</taxon>
        <taxon>Vertebrata</taxon>
        <taxon>Euteleostomi</taxon>
        <taxon>Actinopterygii</taxon>
        <taxon>Neopterygii</taxon>
        <taxon>Teleostei</taxon>
        <taxon>Neoteleostei</taxon>
        <taxon>Acanthomorphata</taxon>
        <taxon>Eupercaria</taxon>
        <taxon>Centrarchiformes</taxon>
        <taxon>Terapontoidei</taxon>
        <taxon>Terapontidae</taxon>
        <taxon>Scortum</taxon>
    </lineage>
</organism>
<reference evidence="1" key="1">
    <citation type="submission" date="2022-04" db="EMBL/GenBank/DDBJ databases">
        <title>Jade perch genome.</title>
        <authorList>
            <person name="Chao B."/>
        </authorList>
    </citation>
    <scope>NUCLEOTIDE SEQUENCE</scope>
    <source>
        <strain evidence="1">CB-2022</strain>
    </source>
</reference>
<feature type="non-terminal residue" evidence="1">
    <location>
        <position position="1"/>
    </location>
</feature>
<evidence type="ECO:0000313" key="2">
    <source>
        <dbReference type="Proteomes" id="UP000831701"/>
    </source>
</evidence>
<gene>
    <name evidence="1" type="ORF">L3Q82_009916</name>
</gene>
<keyword evidence="2" id="KW-1185">Reference proteome</keyword>
<name>A0ACB8WE33_9TELE</name>
<evidence type="ECO:0000313" key="1">
    <source>
        <dbReference type="EMBL" id="KAI3366093.1"/>
    </source>
</evidence>
<comment type="caution">
    <text evidence="1">The sequence shown here is derived from an EMBL/GenBank/DDBJ whole genome shotgun (WGS) entry which is preliminary data.</text>
</comment>
<sequence length="805" mass="89943">DALQIQCYQCEEMKHNDCSTPEYIVNCTVNVQDMCQKEVLVKPDGIHYRKSCASSGACLIASSGYQQFCTGKLNSVCISCCNTPLCNGPRRKRPVPSAATPGSRTHQPLLPLLTFLLLTLLPVTYTKLGYAGNTEPQFIIPSCIAIKESAKVGDQAQRRMMRGVDDLDFFIGDEAIDKPSYATKWPIRHGIVEDWDLMERFMEQVIFKYLRAEPEDHYFLLTEPPLNTPENREYTAEIMFESFNVPGLYIAVQAVLALAASWTSRQVGERTLTGTVIDSGDGVTHVIPVAEGYVIGSCIKHIPIAGRDITYFTQQLLREREVGIPPEQSLETAKAVKERFSYVCPDLVKEFNKYDTDGSKWIKQYTGINAISKKEFTIDVGYERFLGPEIFFHPEFANPDFTQPISEVVDEVIQNCPIDVRRPLYKNIVLSGGSTMFRDFGRRLQRDLKRTVDARLKMSEELSGGKLKPKPIDVQVITHHMQRYAVWFGGSMLASTVKSDDRVKNGEGKWKRQICGYKNGKVWIDGATERAMSPAERLKVLLFLALFFGAVGFLFTLLSCGTEYWLLAIESCGRTEEGHGGSGLRGGKSRAEAEDGVRIFHEGLFWRCSFAALSREYSVWDLWMSNQPPSKVCQAAFLFPFPANGPVRSWAEPRGLPAEPYEHHSAIVFRTFWSIFLVTGLTAVFIGGFVIICAGPLANHKLYKAGGALQLCGGLSLLAVLVMYLMWVHVLDTLEQFAHHQTVSGCPSFHLGVQHGPSFLLAPVAVFFCLLAGLLFILVGRRIEGAQPDETRDKIPELPASDIYV</sequence>
<dbReference type="EMBL" id="CM041541">
    <property type="protein sequence ID" value="KAI3366093.1"/>
    <property type="molecule type" value="Genomic_DNA"/>
</dbReference>
<protein>
    <submittedName>
        <fullName evidence="1">Uncharacterized protein</fullName>
    </submittedName>
</protein>
<accession>A0ACB8WE33</accession>
<dbReference type="Proteomes" id="UP000831701">
    <property type="component" value="Chromosome 11"/>
</dbReference>
<proteinExistence type="predicted"/>